<proteinExistence type="predicted"/>
<feature type="domain" description="Fungal lipase-type" evidence="1">
    <location>
        <begin position="66"/>
        <end position="193"/>
    </location>
</feature>
<dbReference type="EMBL" id="CALYLO010000002">
    <property type="protein sequence ID" value="CAH8244544.1"/>
    <property type="molecule type" value="Genomic_DNA"/>
</dbReference>
<keyword evidence="3" id="KW-1185">Reference proteome</keyword>
<dbReference type="InterPro" id="IPR029058">
    <property type="entry name" value="AB_hydrolase_fold"/>
</dbReference>
<dbReference type="Pfam" id="PF01764">
    <property type="entry name" value="Lipase_3"/>
    <property type="match status" value="1"/>
</dbReference>
<dbReference type="SUPFAM" id="SSF53474">
    <property type="entry name" value="alpha/beta-Hydrolases"/>
    <property type="match status" value="1"/>
</dbReference>
<protein>
    <submittedName>
        <fullName evidence="2">Lipase family protein</fullName>
    </submittedName>
</protein>
<organism evidence="2 3">
    <name type="scientific">Paenibacillus melissococcoides</name>
    <dbReference type="NCBI Taxonomy" id="2912268"/>
    <lineage>
        <taxon>Bacteria</taxon>
        <taxon>Bacillati</taxon>
        <taxon>Bacillota</taxon>
        <taxon>Bacilli</taxon>
        <taxon>Bacillales</taxon>
        <taxon>Paenibacillaceae</taxon>
        <taxon>Paenibacillus</taxon>
    </lineage>
</organism>
<gene>
    <name evidence="2" type="ORF">WJ0W_001778</name>
</gene>
<sequence>MAKGNHISDKDYVRMSGSAYDDLPPGRYDGAAGSWKVIEPKGVKLHDSYSGFDAAVFRNKDTNQIVVAFRGTEPTGGLSRTVPDVLTDYHDIVKGRFKDLEETYSSPVKTAVAYLNPFRNAGSEHIEYSTNQFRRADQLVEALKEKYPDAEISLTGHSLGGALAQYAAAKHKVEAVTYSAPSVMNLLPDDLAKQAEQGKFDDLITNYVNPKDAIGAGALSEYERHVGSTYYINGDYATANREYEGALGAARRLKETPFGVNHHSMKHYKFDEDGNISNELVNRLTGERLSASPRLPLIDRLAPDGLPALFSSAMAGQPLLASLQETGLPGGSGGGLLELRPQELMQVARTLQSHVEQFHHEAGAALGTIAQLLHTSQIRRLAAITEAASQDMRSTKEWYAAAAREMAEYIGRKAEEFHQADTSLA</sequence>
<dbReference type="InterPro" id="IPR051218">
    <property type="entry name" value="Sec_MonoDiacylglyc_Lipase"/>
</dbReference>
<dbReference type="CDD" id="cd00519">
    <property type="entry name" value="Lipase_3"/>
    <property type="match status" value="1"/>
</dbReference>
<dbReference type="InterPro" id="IPR002921">
    <property type="entry name" value="Fungal_lipase-type"/>
</dbReference>
<name>A0ABM9G028_9BACL</name>
<accession>A0ABM9G028</accession>
<reference evidence="2" key="1">
    <citation type="submission" date="2022-06" db="EMBL/GenBank/DDBJ databases">
        <authorList>
            <person name="Dietemann V."/>
            <person name="Ory F."/>
            <person name="Dainat B."/>
            <person name="Oberhansli S."/>
        </authorList>
    </citation>
    <scope>NUCLEOTIDE SEQUENCE</scope>
    <source>
        <strain evidence="2">Ena-SAMPLE-TAB-26-04-2022-14:26:32:270-5432</strain>
    </source>
</reference>
<dbReference type="RefSeq" id="WP_261944774.1">
    <property type="nucleotide sequence ID" value="NZ_CALYLO010000002.1"/>
</dbReference>
<dbReference type="PANTHER" id="PTHR45856">
    <property type="entry name" value="ALPHA/BETA-HYDROLASES SUPERFAMILY PROTEIN"/>
    <property type="match status" value="1"/>
</dbReference>
<dbReference type="Gene3D" id="3.40.50.1820">
    <property type="entry name" value="alpha/beta hydrolase"/>
    <property type="match status" value="1"/>
</dbReference>
<evidence type="ECO:0000313" key="3">
    <source>
        <dbReference type="Proteomes" id="UP001154322"/>
    </source>
</evidence>
<dbReference type="Proteomes" id="UP001154322">
    <property type="component" value="Unassembled WGS sequence"/>
</dbReference>
<evidence type="ECO:0000259" key="1">
    <source>
        <dbReference type="Pfam" id="PF01764"/>
    </source>
</evidence>
<evidence type="ECO:0000313" key="2">
    <source>
        <dbReference type="EMBL" id="CAH8244544.1"/>
    </source>
</evidence>
<dbReference type="PANTHER" id="PTHR45856:SF24">
    <property type="entry name" value="FUNGAL LIPASE-LIKE DOMAIN-CONTAINING PROTEIN"/>
    <property type="match status" value="1"/>
</dbReference>
<comment type="caution">
    <text evidence="2">The sequence shown here is derived from an EMBL/GenBank/DDBJ whole genome shotgun (WGS) entry which is preliminary data.</text>
</comment>